<evidence type="ECO:0000256" key="6">
    <source>
        <dbReference type="ARBA" id="ARBA00022764"/>
    </source>
</evidence>
<dbReference type="PANTHER" id="PTHR43649">
    <property type="entry name" value="ARABINOSE-BINDING PROTEIN-RELATED"/>
    <property type="match status" value="1"/>
</dbReference>
<gene>
    <name evidence="10" type="ORF">Ga0061067_1203</name>
</gene>
<sequence length="410" mass="43829">MKKFRHALLATAMCLVMPAAGQAAEMKAEVLHWWTSGGESESIKVFADSFKAKGGEWIDSAIAGGPNARTAGINRIVGGNPPTVMQFNTGLQFDELVATGMLRPMDEVAEANKWRDVLPPDIVTATTRNGSFYAVPVNIHGQNWLWYNPEALAKAGVEPPKTFAEVIAAGPKLREAGIIPFGHGGQNWQDHLLFDAVLVAEAGKDVFHKVYADRDTEAAKSEGFRKAAETFAALRALTDEGSPGRNWNDTTSMVITGKAAMQVMGDWAKGEFTAAGLTAGKDFGCTVMPGGYVMGGDVFVFPKVSDKGAQEAQAVMAALMLDPETQITFNMKKGSVPVRLDVDVSGMDSCAQTGMAALKDPEQQVPSINFIASPDLVGATRDVVTQFWSTPSMTPDDFIARFISAMQSAG</sequence>
<evidence type="ECO:0000256" key="4">
    <source>
        <dbReference type="ARBA" id="ARBA00022597"/>
    </source>
</evidence>
<dbReference type="Proteomes" id="UP000183900">
    <property type="component" value="Unassembled WGS sequence"/>
</dbReference>
<evidence type="ECO:0000256" key="1">
    <source>
        <dbReference type="ARBA" id="ARBA00004418"/>
    </source>
</evidence>
<keyword evidence="5 9" id="KW-0732">Signal</keyword>
<evidence type="ECO:0000313" key="10">
    <source>
        <dbReference type="EMBL" id="CUB00612.1"/>
    </source>
</evidence>
<accession>A0A0K6IBD0</accession>
<evidence type="ECO:0000256" key="7">
    <source>
        <dbReference type="ARBA" id="ARBA00049629"/>
    </source>
</evidence>
<feature type="chain" id="PRO_5005505392" description="Probable sugar-binding periplasmic protein" evidence="9">
    <location>
        <begin position="24"/>
        <end position="410"/>
    </location>
</feature>
<keyword evidence="4" id="KW-0762">Sugar transport</keyword>
<keyword evidence="11" id="KW-1185">Reference proteome</keyword>
<dbReference type="RefSeq" id="WP_244270107.1">
    <property type="nucleotide sequence ID" value="NZ_CYHE01000020.1"/>
</dbReference>
<keyword evidence="6" id="KW-0574">Periplasm</keyword>
<feature type="signal peptide" evidence="9">
    <location>
        <begin position="1"/>
        <end position="23"/>
    </location>
</feature>
<keyword evidence="3" id="KW-0813">Transport</keyword>
<evidence type="ECO:0000256" key="9">
    <source>
        <dbReference type="SAM" id="SignalP"/>
    </source>
</evidence>
<proteinExistence type="inferred from homology"/>
<comment type="similarity">
    <text evidence="2">Belongs to the bacterial solute-binding protein 1 family.</text>
</comment>
<comment type="subcellular location">
    <subcellularLocation>
        <location evidence="1">Periplasm</location>
    </subcellularLocation>
</comment>
<evidence type="ECO:0000256" key="2">
    <source>
        <dbReference type="ARBA" id="ARBA00008520"/>
    </source>
</evidence>
<dbReference type="InterPro" id="IPR050490">
    <property type="entry name" value="Bact_solute-bd_prot1"/>
</dbReference>
<dbReference type="EMBL" id="CYHE01000020">
    <property type="protein sequence ID" value="CUB00612.1"/>
    <property type="molecule type" value="Genomic_DNA"/>
</dbReference>
<dbReference type="Gene3D" id="3.40.190.10">
    <property type="entry name" value="Periplasmic binding protein-like II"/>
    <property type="match status" value="2"/>
</dbReference>
<dbReference type="Pfam" id="PF01547">
    <property type="entry name" value="SBP_bac_1"/>
    <property type="match status" value="1"/>
</dbReference>
<evidence type="ECO:0000313" key="11">
    <source>
        <dbReference type="Proteomes" id="UP000183900"/>
    </source>
</evidence>
<dbReference type="InterPro" id="IPR006059">
    <property type="entry name" value="SBP"/>
</dbReference>
<evidence type="ECO:0000256" key="5">
    <source>
        <dbReference type="ARBA" id="ARBA00022729"/>
    </source>
</evidence>
<dbReference type="SUPFAM" id="SSF53850">
    <property type="entry name" value="Periplasmic binding protein-like II"/>
    <property type="match status" value="1"/>
</dbReference>
<name>A0A0K6IBD0_9HYPH</name>
<comment type="function">
    <text evidence="7">Part of a binding-protein-dependent transport system for a sugar.</text>
</comment>
<organism evidence="10 11">
    <name type="scientific">Pannonibacter indicus</name>
    <dbReference type="NCBI Taxonomy" id="466044"/>
    <lineage>
        <taxon>Bacteria</taxon>
        <taxon>Pseudomonadati</taxon>
        <taxon>Pseudomonadota</taxon>
        <taxon>Alphaproteobacteria</taxon>
        <taxon>Hyphomicrobiales</taxon>
        <taxon>Stappiaceae</taxon>
        <taxon>Pannonibacter</taxon>
    </lineage>
</organism>
<reference evidence="11" key="1">
    <citation type="submission" date="2015-08" db="EMBL/GenBank/DDBJ databases">
        <authorList>
            <person name="Varghese N."/>
        </authorList>
    </citation>
    <scope>NUCLEOTIDE SEQUENCE [LARGE SCALE GENOMIC DNA]</scope>
    <source>
        <strain evidence="11">DSM 23407</strain>
    </source>
</reference>
<dbReference type="AlphaFoldDB" id="A0A0K6IBD0"/>
<protein>
    <recommendedName>
        <fullName evidence="8">Probable sugar-binding periplasmic protein</fullName>
    </recommendedName>
</protein>
<evidence type="ECO:0000256" key="3">
    <source>
        <dbReference type="ARBA" id="ARBA00022448"/>
    </source>
</evidence>
<dbReference type="PANTHER" id="PTHR43649:SF28">
    <property type="entry name" value="BINDING PROTEIN COMPONENT OF ABC SUGAR TRANSPORTER-RELATED"/>
    <property type="match status" value="1"/>
</dbReference>
<dbReference type="GO" id="GO:0042597">
    <property type="term" value="C:periplasmic space"/>
    <property type="evidence" value="ECO:0007669"/>
    <property type="project" value="UniProtKB-SubCell"/>
</dbReference>
<evidence type="ECO:0000256" key="8">
    <source>
        <dbReference type="ARBA" id="ARBA00049753"/>
    </source>
</evidence>